<accession>A0A507B7Y8</accession>
<dbReference type="GeneID" id="41973437"/>
<dbReference type="RefSeq" id="XP_030995230.1">
    <property type="nucleotide sequence ID" value="XM_031140574.1"/>
</dbReference>
<protein>
    <submittedName>
        <fullName evidence="1">Uncharacterized protein</fullName>
    </submittedName>
</protein>
<evidence type="ECO:0000313" key="1">
    <source>
        <dbReference type="EMBL" id="TPX13519.1"/>
    </source>
</evidence>
<dbReference type="AlphaFoldDB" id="A0A507B7Y8"/>
<evidence type="ECO:0000313" key="2">
    <source>
        <dbReference type="Proteomes" id="UP000319257"/>
    </source>
</evidence>
<reference evidence="1 2" key="1">
    <citation type="submission" date="2019-06" db="EMBL/GenBank/DDBJ databases">
        <title>Draft genome sequence of the filamentous fungus Phialemoniopsis curvata isolated from diesel fuel.</title>
        <authorList>
            <person name="Varaljay V.A."/>
            <person name="Lyon W.J."/>
            <person name="Crouch A.L."/>
            <person name="Drake C.E."/>
            <person name="Hollomon J.M."/>
            <person name="Nadeau L.J."/>
            <person name="Nunn H.S."/>
            <person name="Stevenson B.S."/>
            <person name="Bojanowski C.L."/>
            <person name="Crookes-Goodson W.J."/>
        </authorList>
    </citation>
    <scope>NUCLEOTIDE SEQUENCE [LARGE SCALE GENOMIC DNA]</scope>
    <source>
        <strain evidence="1 2">D216</strain>
    </source>
</reference>
<dbReference type="InParanoid" id="A0A507B7Y8"/>
<keyword evidence="2" id="KW-1185">Reference proteome</keyword>
<name>A0A507B7Y8_9PEZI</name>
<organism evidence="1 2">
    <name type="scientific">Thyridium curvatum</name>
    <dbReference type="NCBI Taxonomy" id="1093900"/>
    <lineage>
        <taxon>Eukaryota</taxon>
        <taxon>Fungi</taxon>
        <taxon>Dikarya</taxon>
        <taxon>Ascomycota</taxon>
        <taxon>Pezizomycotina</taxon>
        <taxon>Sordariomycetes</taxon>
        <taxon>Sordariomycetidae</taxon>
        <taxon>Thyridiales</taxon>
        <taxon>Thyridiaceae</taxon>
        <taxon>Thyridium</taxon>
    </lineage>
</organism>
<dbReference type="EMBL" id="SKBQ01000033">
    <property type="protein sequence ID" value="TPX13519.1"/>
    <property type="molecule type" value="Genomic_DNA"/>
</dbReference>
<gene>
    <name evidence="1" type="ORF">E0L32_005990</name>
</gene>
<comment type="caution">
    <text evidence="1">The sequence shown here is derived from an EMBL/GenBank/DDBJ whole genome shotgun (WGS) entry which is preliminary data.</text>
</comment>
<sequence>MNPYFFLGDEERQECIDTIVGMLPVNLEVLVLTLTIHGTWMGFADMGNILPSAEPDDWDDEALDDETLDRRDRDDIPIRERSVFVASVCLVHLIKRRPELKTIFIDQSLA</sequence>
<dbReference type="Proteomes" id="UP000319257">
    <property type="component" value="Unassembled WGS sequence"/>
</dbReference>
<proteinExistence type="predicted"/>